<evidence type="ECO:0000313" key="8">
    <source>
        <dbReference type="Proteomes" id="UP001165060"/>
    </source>
</evidence>
<evidence type="ECO:0000256" key="1">
    <source>
        <dbReference type="ARBA" id="ARBA00005232"/>
    </source>
</evidence>
<dbReference type="PANTHER" id="PTHR22589:SF29">
    <property type="entry name" value="MITOCHONDRIAL CARNITINE O-ACETYLTRANSFERASE-RELATED"/>
    <property type="match status" value="1"/>
</dbReference>
<dbReference type="SUPFAM" id="SSF52777">
    <property type="entry name" value="CoA-dependent acyltransferases"/>
    <property type="match status" value="2"/>
</dbReference>
<evidence type="ECO:0000256" key="3">
    <source>
        <dbReference type="ARBA" id="ARBA00023315"/>
    </source>
</evidence>
<dbReference type="InterPro" id="IPR042231">
    <property type="entry name" value="Cho/carn_acyl_trans_2"/>
</dbReference>
<feature type="region of interest" description="Disordered" evidence="5">
    <location>
        <begin position="1"/>
        <end position="28"/>
    </location>
</feature>
<protein>
    <recommendedName>
        <fullName evidence="6">Choline/carnitine acyltransferase domain-containing protein</fullName>
    </recommendedName>
</protein>
<feature type="domain" description="Choline/carnitine acyltransferase" evidence="6">
    <location>
        <begin position="36"/>
        <end position="634"/>
    </location>
</feature>
<feature type="compositionally biased region" description="Pro residues" evidence="5">
    <location>
        <begin position="1"/>
        <end position="10"/>
    </location>
</feature>
<evidence type="ECO:0000256" key="2">
    <source>
        <dbReference type="ARBA" id="ARBA00022679"/>
    </source>
</evidence>
<dbReference type="Gene3D" id="3.30.559.70">
    <property type="entry name" value="Choline/Carnitine o-acyltransferase, domain 2"/>
    <property type="match status" value="1"/>
</dbReference>
<keyword evidence="3 4" id="KW-0012">Acyltransferase</keyword>
<name>A0ABQ6NEA6_9STRA</name>
<proteinExistence type="inferred from homology"/>
<gene>
    <name evidence="7" type="ORF">TeGR_g6878</name>
</gene>
<comment type="caution">
    <text evidence="7">The sequence shown here is derived from an EMBL/GenBank/DDBJ whole genome shotgun (WGS) entry which is preliminary data.</text>
</comment>
<keyword evidence="8" id="KW-1185">Reference proteome</keyword>
<evidence type="ECO:0000256" key="4">
    <source>
        <dbReference type="RuleBase" id="RU003801"/>
    </source>
</evidence>
<dbReference type="Pfam" id="PF00755">
    <property type="entry name" value="Carn_acyltransf"/>
    <property type="match status" value="1"/>
</dbReference>
<evidence type="ECO:0000256" key="5">
    <source>
        <dbReference type="SAM" id="MobiDB-lite"/>
    </source>
</evidence>
<comment type="similarity">
    <text evidence="1 4">Belongs to the carnitine/choline acetyltransferase family.</text>
</comment>
<accession>A0ABQ6NEA6</accession>
<reference evidence="7 8" key="1">
    <citation type="journal article" date="2023" name="Commun. Biol.">
        <title>Genome analysis of Parmales, the sister group of diatoms, reveals the evolutionary specialization of diatoms from phago-mixotrophs to photoautotrophs.</title>
        <authorList>
            <person name="Ban H."/>
            <person name="Sato S."/>
            <person name="Yoshikawa S."/>
            <person name="Yamada K."/>
            <person name="Nakamura Y."/>
            <person name="Ichinomiya M."/>
            <person name="Sato N."/>
            <person name="Blanc-Mathieu R."/>
            <person name="Endo H."/>
            <person name="Kuwata A."/>
            <person name="Ogata H."/>
        </authorList>
    </citation>
    <scope>NUCLEOTIDE SEQUENCE [LARGE SCALE GENOMIC DNA]</scope>
</reference>
<sequence>MPAPSPPPSRPSSSARERPSRAPPATYSHAASLPALPIPPIAGTLRRYLASVRPLLSPGAFRRTEEVVGRFAEKGVAEDLDARLREYAGPRPSFIEEFWTDAYLVPDTSPVLNLNPFFLLEDGPDQKTAGSLVGRASTLAFASLKFASLLKKEQLQPDVVRGVPLCMAQFQHIFGSARMPVLNAPDVVESYDKSAHVAVMCRGRFYYFSALHSDHSVAVDVEDLALILEAIMADAAAVQADPSKAAAAALGLMTTQQRNTWALARANLTRDSPNNAKTLGIVDSALFVLVLDEFTPGSIHEAAANCLHGTYDLREGDGKGQGYQAGTCLNRWYDKLQLIVMSDGSAGVNFEHSAVDGHTALRFVSDIFADTVVQFAQSITSTIYSKDHIPALLDAVVRRDASTFDSKPKRLDFEFPTSTLDDIYYAETLLGDQLLQSETHVLEFRDYGKKFITQNKMSPDSFVQMSMLLAYYRLYGEFVCAYEPVLMKRFRHGRTEAMRSATAKAKVFVETWCSKFRSKSEKVAALKEAIADHSSLVKAAANGEGVDRHLFALKCIASRENVPGSEELFDDEGWKKLNHTVLSTSNCGNPSLRLFGFGPVVPDGFGIGYIIRDGGLQYTIASKHRQTKRFANTLAGYLREVKDIMGNHKKLQVRQFRHTSMDAEGGGMAEASELADHLVKGSFSEGTDVPSAGGAKARPSFGGVASPAVDLYAGYDDIYGESEPAPPPMGGVVKRRPSIDLKNVKELGVVTEITPREPGGGDKGE</sequence>
<evidence type="ECO:0000259" key="6">
    <source>
        <dbReference type="Pfam" id="PF00755"/>
    </source>
</evidence>
<evidence type="ECO:0000313" key="7">
    <source>
        <dbReference type="EMBL" id="GMI58298.1"/>
    </source>
</evidence>
<dbReference type="EMBL" id="BRYB01006466">
    <property type="protein sequence ID" value="GMI58298.1"/>
    <property type="molecule type" value="Genomic_DNA"/>
</dbReference>
<dbReference type="InterPro" id="IPR000542">
    <property type="entry name" value="Carn_acyl_trans"/>
</dbReference>
<dbReference type="Proteomes" id="UP001165060">
    <property type="component" value="Unassembled WGS sequence"/>
</dbReference>
<keyword evidence="2 4" id="KW-0808">Transferase</keyword>
<organism evidence="7 8">
    <name type="scientific">Tetraparma gracilis</name>
    <dbReference type="NCBI Taxonomy" id="2962635"/>
    <lineage>
        <taxon>Eukaryota</taxon>
        <taxon>Sar</taxon>
        <taxon>Stramenopiles</taxon>
        <taxon>Ochrophyta</taxon>
        <taxon>Bolidophyceae</taxon>
        <taxon>Parmales</taxon>
        <taxon>Triparmaceae</taxon>
        <taxon>Tetraparma</taxon>
    </lineage>
</organism>
<dbReference type="PANTHER" id="PTHR22589">
    <property type="entry name" value="CARNITINE O-ACYLTRANSFERASE"/>
    <property type="match status" value="1"/>
</dbReference>
<dbReference type="InterPro" id="IPR023213">
    <property type="entry name" value="CAT-like_dom_sf"/>
</dbReference>
<dbReference type="Gene3D" id="3.30.559.10">
    <property type="entry name" value="Chloramphenicol acetyltransferase-like domain"/>
    <property type="match status" value="1"/>
</dbReference>
<dbReference type="InterPro" id="IPR039551">
    <property type="entry name" value="Cho/carn_acyl_trans"/>
</dbReference>
<dbReference type="PROSITE" id="PS00440">
    <property type="entry name" value="ACYLTRANSF_C_2"/>
    <property type="match status" value="1"/>
</dbReference>